<keyword evidence="8" id="KW-0804">Transcription</keyword>
<dbReference type="EMBL" id="JAAITS010000027">
    <property type="protein sequence ID" value="NSG85855.1"/>
    <property type="molecule type" value="Genomic_DNA"/>
</dbReference>
<dbReference type="RefSeq" id="WP_148461679.1">
    <property type="nucleotide sequence ID" value="NZ_JAAIPU010000017.1"/>
</dbReference>
<evidence type="ECO:0000256" key="8">
    <source>
        <dbReference type="ARBA" id="ARBA00023163"/>
    </source>
</evidence>
<dbReference type="SUPFAM" id="SSF52172">
    <property type="entry name" value="CheY-like"/>
    <property type="match status" value="1"/>
</dbReference>
<comment type="function">
    <text evidence="9">May play the central regulatory role in sporulation. It may be an element of the effector pathway responsible for the activation of sporulation genes in response to nutritional stress. Spo0A may act in concert with spo0H (a sigma factor) to control the expression of some genes that are critical to the sporulation process.</text>
</comment>
<evidence type="ECO:0000259" key="12">
    <source>
        <dbReference type="PROSITE" id="PS50110"/>
    </source>
</evidence>
<dbReference type="SUPFAM" id="SSF46689">
    <property type="entry name" value="Homeodomain-like"/>
    <property type="match status" value="2"/>
</dbReference>
<dbReference type="InterPro" id="IPR051552">
    <property type="entry name" value="HptR"/>
</dbReference>
<name>A0ABX2H954_9FIRM</name>
<evidence type="ECO:0000259" key="11">
    <source>
        <dbReference type="PROSITE" id="PS01124"/>
    </source>
</evidence>
<protein>
    <recommendedName>
        <fullName evidence="2">Stage 0 sporulation protein A homolog</fullName>
    </recommendedName>
</protein>
<feature type="modified residue" description="4-aspartylphosphate" evidence="10">
    <location>
        <position position="55"/>
    </location>
</feature>
<accession>A0ABX2H954</accession>
<evidence type="ECO:0000313" key="14">
    <source>
        <dbReference type="Proteomes" id="UP001644719"/>
    </source>
</evidence>
<dbReference type="PROSITE" id="PS50110">
    <property type="entry name" value="RESPONSE_REGULATORY"/>
    <property type="match status" value="1"/>
</dbReference>
<dbReference type="Gene3D" id="1.10.10.60">
    <property type="entry name" value="Homeodomain-like"/>
    <property type="match status" value="2"/>
</dbReference>
<dbReference type="PROSITE" id="PS01124">
    <property type="entry name" value="HTH_ARAC_FAMILY_2"/>
    <property type="match status" value="1"/>
</dbReference>
<dbReference type="SMART" id="SM00448">
    <property type="entry name" value="REC"/>
    <property type="match status" value="1"/>
</dbReference>
<dbReference type="Proteomes" id="UP001644719">
    <property type="component" value="Unassembled WGS sequence"/>
</dbReference>
<keyword evidence="6" id="KW-0805">Transcription regulation</keyword>
<evidence type="ECO:0000256" key="1">
    <source>
        <dbReference type="ARBA" id="ARBA00004496"/>
    </source>
</evidence>
<sequence>MWKVVAADDEGYIREALQKLINWEKMDCSLESVVSDGQELLEKIRGEMPDIVITDIQMPGVDGLEVCKYVYETCPETQVIILTAYSDFEYAKRAIKYSVCEYVLKISIIDELPLAVEKAIGKLSRLKKEIEIQEHTKAEEPESLLDQIEQYLEENFRKKITLDDIADTLHVNRSYLSRYYKNKTGVNLFDEILMKRVEKAKEYLQNTEMKTYEISEAVGVEDAGYFSKMFKKITGVSPKEFRKREQHEEKN</sequence>
<keyword evidence="14" id="KW-1185">Reference proteome</keyword>
<dbReference type="Gene3D" id="3.40.50.2300">
    <property type="match status" value="1"/>
</dbReference>
<dbReference type="Pfam" id="PF12833">
    <property type="entry name" value="HTH_18"/>
    <property type="match status" value="1"/>
</dbReference>
<evidence type="ECO:0000256" key="5">
    <source>
        <dbReference type="ARBA" id="ARBA00023012"/>
    </source>
</evidence>
<keyword evidence="4 10" id="KW-0597">Phosphoprotein</keyword>
<evidence type="ECO:0000256" key="3">
    <source>
        <dbReference type="ARBA" id="ARBA00022490"/>
    </source>
</evidence>
<proteinExistence type="predicted"/>
<gene>
    <name evidence="13" type="ORF">G5B17_10495</name>
</gene>
<feature type="domain" description="HTH araC/xylS-type" evidence="11">
    <location>
        <begin position="146"/>
        <end position="244"/>
    </location>
</feature>
<dbReference type="SMART" id="SM00342">
    <property type="entry name" value="HTH_ARAC"/>
    <property type="match status" value="1"/>
</dbReference>
<comment type="subcellular location">
    <subcellularLocation>
        <location evidence="1">Cytoplasm</location>
    </subcellularLocation>
</comment>
<organism evidence="13 14">
    <name type="scientific">Blautia faecis</name>
    <dbReference type="NCBI Taxonomy" id="871665"/>
    <lineage>
        <taxon>Bacteria</taxon>
        <taxon>Bacillati</taxon>
        <taxon>Bacillota</taxon>
        <taxon>Clostridia</taxon>
        <taxon>Lachnospirales</taxon>
        <taxon>Lachnospiraceae</taxon>
        <taxon>Blautia</taxon>
    </lineage>
</organism>
<reference evidence="13 14" key="1">
    <citation type="journal article" date="2020" name="Cell Host Microbe">
        <title>Functional and Genomic Variation between Human-Derived Isolates of Lachnospiraceae Reveals Inter- and Intra-Species Diversity.</title>
        <authorList>
            <person name="Sorbara M.T."/>
            <person name="Littmann E.R."/>
            <person name="Fontana E."/>
            <person name="Moody T.U."/>
            <person name="Kohout C.E."/>
            <person name="Gjonbalaj M."/>
            <person name="Eaton V."/>
            <person name="Seok R."/>
            <person name="Leiner I.M."/>
            <person name="Pamer E.G."/>
        </authorList>
    </citation>
    <scope>NUCLEOTIDE SEQUENCE [LARGE SCALE GENOMIC DNA]</scope>
    <source>
        <strain evidence="13 14">MSK.17.74</strain>
    </source>
</reference>
<evidence type="ECO:0000256" key="6">
    <source>
        <dbReference type="ARBA" id="ARBA00023015"/>
    </source>
</evidence>
<evidence type="ECO:0000256" key="7">
    <source>
        <dbReference type="ARBA" id="ARBA00023125"/>
    </source>
</evidence>
<dbReference type="Pfam" id="PF00072">
    <property type="entry name" value="Response_reg"/>
    <property type="match status" value="1"/>
</dbReference>
<dbReference type="PANTHER" id="PTHR42713:SF3">
    <property type="entry name" value="TRANSCRIPTIONAL REGULATORY PROTEIN HPTR"/>
    <property type="match status" value="1"/>
</dbReference>
<dbReference type="InterPro" id="IPR001789">
    <property type="entry name" value="Sig_transdc_resp-reg_receiver"/>
</dbReference>
<keyword evidence="7" id="KW-0238">DNA-binding</keyword>
<dbReference type="InterPro" id="IPR009057">
    <property type="entry name" value="Homeodomain-like_sf"/>
</dbReference>
<comment type="caution">
    <text evidence="13">The sequence shown here is derived from an EMBL/GenBank/DDBJ whole genome shotgun (WGS) entry which is preliminary data.</text>
</comment>
<dbReference type="InterPro" id="IPR018060">
    <property type="entry name" value="HTH_AraC"/>
</dbReference>
<keyword evidence="5" id="KW-0902">Two-component regulatory system</keyword>
<keyword evidence="3" id="KW-0963">Cytoplasm</keyword>
<evidence type="ECO:0000256" key="2">
    <source>
        <dbReference type="ARBA" id="ARBA00018672"/>
    </source>
</evidence>
<dbReference type="InterPro" id="IPR011006">
    <property type="entry name" value="CheY-like_superfamily"/>
</dbReference>
<feature type="domain" description="Response regulatory" evidence="12">
    <location>
        <begin position="3"/>
        <end position="120"/>
    </location>
</feature>
<evidence type="ECO:0000256" key="10">
    <source>
        <dbReference type="PROSITE-ProRule" id="PRU00169"/>
    </source>
</evidence>
<dbReference type="PANTHER" id="PTHR42713">
    <property type="entry name" value="HISTIDINE KINASE-RELATED"/>
    <property type="match status" value="1"/>
</dbReference>
<evidence type="ECO:0000256" key="9">
    <source>
        <dbReference type="ARBA" id="ARBA00024867"/>
    </source>
</evidence>
<dbReference type="CDD" id="cd17536">
    <property type="entry name" value="REC_YesN-like"/>
    <property type="match status" value="1"/>
</dbReference>
<evidence type="ECO:0000256" key="4">
    <source>
        <dbReference type="ARBA" id="ARBA00022553"/>
    </source>
</evidence>
<evidence type="ECO:0000313" key="13">
    <source>
        <dbReference type="EMBL" id="NSG85855.1"/>
    </source>
</evidence>